<dbReference type="EMBL" id="JAHUTI010016923">
    <property type="protein sequence ID" value="MED6237578.1"/>
    <property type="molecule type" value="Genomic_DNA"/>
</dbReference>
<organism evidence="2 3">
    <name type="scientific">Ataeniobius toweri</name>
    <dbReference type="NCBI Taxonomy" id="208326"/>
    <lineage>
        <taxon>Eukaryota</taxon>
        <taxon>Metazoa</taxon>
        <taxon>Chordata</taxon>
        <taxon>Craniata</taxon>
        <taxon>Vertebrata</taxon>
        <taxon>Euteleostomi</taxon>
        <taxon>Actinopterygii</taxon>
        <taxon>Neopterygii</taxon>
        <taxon>Teleostei</taxon>
        <taxon>Neoteleostei</taxon>
        <taxon>Acanthomorphata</taxon>
        <taxon>Ovalentaria</taxon>
        <taxon>Atherinomorphae</taxon>
        <taxon>Cyprinodontiformes</taxon>
        <taxon>Goodeidae</taxon>
        <taxon>Ataeniobius</taxon>
    </lineage>
</organism>
<evidence type="ECO:0000313" key="3">
    <source>
        <dbReference type="Proteomes" id="UP001345963"/>
    </source>
</evidence>
<reference evidence="2 3" key="1">
    <citation type="submission" date="2021-07" db="EMBL/GenBank/DDBJ databases">
        <authorList>
            <person name="Palmer J.M."/>
        </authorList>
    </citation>
    <scope>NUCLEOTIDE SEQUENCE [LARGE SCALE GENOMIC DNA]</scope>
    <source>
        <strain evidence="2 3">AT_MEX2019</strain>
        <tissue evidence="2">Muscle</tissue>
    </source>
</reference>
<gene>
    <name evidence="2" type="ORF">ATANTOWER_028310</name>
</gene>
<dbReference type="Proteomes" id="UP001345963">
    <property type="component" value="Unassembled WGS sequence"/>
</dbReference>
<accession>A0ABU7AI59</accession>
<protein>
    <submittedName>
        <fullName evidence="2">Uncharacterized protein</fullName>
    </submittedName>
</protein>
<name>A0ABU7AI59_9TELE</name>
<keyword evidence="1" id="KW-0812">Transmembrane</keyword>
<sequence>MIPGVVLFTPSSVLLIVFIYCSPASLIHTCSLPSWLMRRRSLRRRLQDDLLREYVRGVHRPPELLDYFDADLRVRGSFATGLLDLPSTVAIGFLDPASTFAPGL</sequence>
<feature type="non-terminal residue" evidence="2">
    <location>
        <position position="104"/>
    </location>
</feature>
<comment type="caution">
    <text evidence="2">The sequence shown here is derived from an EMBL/GenBank/DDBJ whole genome shotgun (WGS) entry which is preliminary data.</text>
</comment>
<feature type="transmembrane region" description="Helical" evidence="1">
    <location>
        <begin position="12"/>
        <end position="36"/>
    </location>
</feature>
<evidence type="ECO:0000313" key="2">
    <source>
        <dbReference type="EMBL" id="MED6237578.1"/>
    </source>
</evidence>
<proteinExistence type="predicted"/>
<keyword evidence="1" id="KW-0472">Membrane</keyword>
<keyword evidence="3" id="KW-1185">Reference proteome</keyword>
<keyword evidence="1" id="KW-1133">Transmembrane helix</keyword>
<evidence type="ECO:0000256" key="1">
    <source>
        <dbReference type="SAM" id="Phobius"/>
    </source>
</evidence>